<dbReference type="GeneID" id="78379841"/>
<sequence>MNEDIFEQAPLPMLTRWQVGDKVKLLTFPFGDGSGSYQLDVTIREINDGEFEGVVTKASPVGRFAPSAKRHFENGTVVEFRAAHIQGNAGRD</sequence>
<organism evidence="1 2">
    <name type="scientific">Ewingella americana (strain ATCC 33852 / DSM 4580 / CCUG 14506 / JCM 5911 / LMG 7869 / NCTC 12157 / CDC 1468-78)</name>
    <dbReference type="NCBI Taxonomy" id="910964"/>
    <lineage>
        <taxon>Bacteria</taxon>
        <taxon>Pseudomonadati</taxon>
        <taxon>Pseudomonadota</taxon>
        <taxon>Gammaproteobacteria</taxon>
        <taxon>Enterobacterales</taxon>
        <taxon>Yersiniaceae</taxon>
        <taxon>Ewingella</taxon>
    </lineage>
</organism>
<reference evidence="1 2" key="1">
    <citation type="submission" date="2014-05" db="EMBL/GenBank/DDBJ databases">
        <title>ATOL: Assembling a taxonomically balanced genome-scale reconstruction of the evolutionary history of the Enterobacteriaceae.</title>
        <authorList>
            <person name="Plunkett G.III."/>
            <person name="Neeno-Eckwall E.C."/>
            <person name="Glasner J.D."/>
            <person name="Perna N.T."/>
        </authorList>
    </citation>
    <scope>NUCLEOTIDE SEQUENCE [LARGE SCALE GENOMIC DNA]</scope>
    <source>
        <strain evidence="1 2">ATCC 33852</strain>
    </source>
</reference>
<dbReference type="EMBL" id="JMPJ01000040">
    <property type="protein sequence ID" value="KFC82596.1"/>
    <property type="molecule type" value="Genomic_DNA"/>
</dbReference>
<dbReference type="OrthoDB" id="6505223at2"/>
<comment type="caution">
    <text evidence="1">The sequence shown here is derived from an EMBL/GenBank/DDBJ whole genome shotgun (WGS) entry which is preliminary data.</text>
</comment>
<dbReference type="eggNOG" id="ENOG5032YAD">
    <property type="taxonomic scope" value="Bacteria"/>
</dbReference>
<dbReference type="RefSeq" id="WP_034790091.1">
    <property type="nucleotide sequence ID" value="NZ_JMPJ01000040.1"/>
</dbReference>
<name>A0A085GFV1_EWIA3</name>
<accession>A0A085GFV1</accession>
<evidence type="ECO:0000313" key="1">
    <source>
        <dbReference type="EMBL" id="KFC82596.1"/>
    </source>
</evidence>
<dbReference type="AlphaFoldDB" id="A0A085GFV1"/>
<proteinExistence type="predicted"/>
<evidence type="ECO:0000313" key="2">
    <source>
        <dbReference type="Proteomes" id="UP000028640"/>
    </source>
</evidence>
<gene>
    <name evidence="1" type="ORF">GEAM_1494</name>
</gene>
<dbReference type="Proteomes" id="UP000028640">
    <property type="component" value="Unassembled WGS sequence"/>
</dbReference>
<keyword evidence="2" id="KW-1185">Reference proteome</keyword>
<protein>
    <submittedName>
        <fullName evidence="1">Uncharacterized protein</fullName>
    </submittedName>
</protein>